<sequence length="317" mass="35644">MSTYSPYAQSPSSNYNPPVPIIIAIIFVLLFFFGFFAIYFFRCFVHNLVVLWNRRRNPSGALVGTAGANMSNGLDPELIQAFPTFSYSSVKEFRREKYGLECTICLGEFSDEDMLRLLTICCHVFHKECVDLWLESHKTCPVCRGELDVPRKSLEKSPILVQTNSMHEIGANQSSVQDAVCIDIKEDNNEEVDGGEAEAQASSNTGEQHHKERDQMERFSRSHSTGHSIVRTTEEEDRYTPKLLDHVKTKIVRGHKSAGSCIAFGDFSSPLDYKNRSFGEASETGRADMDKVKVLSASIAFDELHLHQSGLIQTVLF</sequence>
<feature type="domain" description="RING-type" evidence="17">
    <location>
        <begin position="102"/>
        <end position="144"/>
    </location>
</feature>
<comment type="similarity">
    <text evidence="13">Belongs to the RING-type zinc finger family. ATL subfamily.</text>
</comment>
<dbReference type="Gramene" id="Tc03v2_t018750.1">
    <property type="protein sequence ID" value="Tc03v2_p018750.1"/>
    <property type="gene ID" value="Tc03v2_g018750"/>
</dbReference>
<dbReference type="GO" id="GO:0016020">
    <property type="term" value="C:membrane"/>
    <property type="evidence" value="ECO:0007669"/>
    <property type="project" value="UniProtKB-SubCell"/>
</dbReference>
<evidence type="ECO:0000256" key="6">
    <source>
        <dbReference type="ARBA" id="ARBA00022692"/>
    </source>
</evidence>
<feature type="compositionally biased region" description="Polar residues" evidence="15">
    <location>
        <begin position="222"/>
        <end position="231"/>
    </location>
</feature>
<dbReference type="EC" id="2.3.2.27" evidence="4"/>
<keyword evidence="9" id="KW-0833">Ubl conjugation pathway</keyword>
<reference evidence="19" key="2">
    <citation type="submission" date="2025-08" db="UniProtKB">
        <authorList>
            <consortium name="RefSeq"/>
        </authorList>
    </citation>
    <scope>IDENTIFICATION</scope>
</reference>
<evidence type="ECO:0000256" key="15">
    <source>
        <dbReference type="SAM" id="MobiDB-lite"/>
    </source>
</evidence>
<evidence type="ECO:0000256" key="3">
    <source>
        <dbReference type="ARBA" id="ARBA00004906"/>
    </source>
</evidence>
<protein>
    <recommendedName>
        <fullName evidence="4">RING-type E3 ubiquitin transferase</fullName>
        <ecNumber evidence="4">2.3.2.27</ecNumber>
    </recommendedName>
</protein>
<evidence type="ECO:0000256" key="12">
    <source>
        <dbReference type="ARBA" id="ARBA00023136"/>
    </source>
</evidence>
<accession>A0AB32VBD7</accession>
<keyword evidence="10" id="KW-0862">Zinc</keyword>
<keyword evidence="8 14" id="KW-0863">Zinc-finger</keyword>
<evidence type="ECO:0000313" key="18">
    <source>
        <dbReference type="Proteomes" id="UP000694886"/>
    </source>
</evidence>
<evidence type="ECO:0000256" key="9">
    <source>
        <dbReference type="ARBA" id="ARBA00022786"/>
    </source>
</evidence>
<organism evidence="18 19">
    <name type="scientific">Theobroma cacao</name>
    <name type="common">Cacao</name>
    <name type="synonym">Cocoa</name>
    <dbReference type="NCBI Taxonomy" id="3641"/>
    <lineage>
        <taxon>Eukaryota</taxon>
        <taxon>Viridiplantae</taxon>
        <taxon>Streptophyta</taxon>
        <taxon>Embryophyta</taxon>
        <taxon>Tracheophyta</taxon>
        <taxon>Spermatophyta</taxon>
        <taxon>Magnoliopsida</taxon>
        <taxon>eudicotyledons</taxon>
        <taxon>Gunneridae</taxon>
        <taxon>Pentapetalae</taxon>
        <taxon>rosids</taxon>
        <taxon>malvids</taxon>
        <taxon>Malvales</taxon>
        <taxon>Malvaceae</taxon>
        <taxon>Byttnerioideae</taxon>
        <taxon>Theobroma</taxon>
    </lineage>
</organism>
<dbReference type="SUPFAM" id="SSF57850">
    <property type="entry name" value="RING/U-box"/>
    <property type="match status" value="1"/>
</dbReference>
<dbReference type="GeneID" id="18606018"/>
<evidence type="ECO:0000256" key="7">
    <source>
        <dbReference type="ARBA" id="ARBA00022723"/>
    </source>
</evidence>
<dbReference type="InterPro" id="IPR013083">
    <property type="entry name" value="Znf_RING/FYVE/PHD"/>
</dbReference>
<evidence type="ECO:0000259" key="17">
    <source>
        <dbReference type="PROSITE" id="PS50089"/>
    </source>
</evidence>
<evidence type="ECO:0000256" key="1">
    <source>
        <dbReference type="ARBA" id="ARBA00000900"/>
    </source>
</evidence>
<feature type="region of interest" description="Disordered" evidence="15">
    <location>
        <begin position="191"/>
        <end position="236"/>
    </location>
</feature>
<keyword evidence="7" id="KW-0479">Metal-binding</keyword>
<evidence type="ECO:0000256" key="2">
    <source>
        <dbReference type="ARBA" id="ARBA00004167"/>
    </source>
</evidence>
<comment type="catalytic activity">
    <reaction evidence="1">
        <text>S-ubiquitinyl-[E2 ubiquitin-conjugating enzyme]-L-cysteine + [acceptor protein]-L-lysine = [E2 ubiquitin-conjugating enzyme]-L-cysteine + N(6)-ubiquitinyl-[acceptor protein]-L-lysine.</text>
        <dbReference type="EC" id="2.3.2.27"/>
    </reaction>
</comment>
<feature type="transmembrane region" description="Helical" evidence="16">
    <location>
        <begin position="20"/>
        <end position="45"/>
    </location>
</feature>
<dbReference type="CDD" id="cd16461">
    <property type="entry name" value="RING-H2_EL5-like"/>
    <property type="match status" value="1"/>
</dbReference>
<dbReference type="Gene3D" id="3.30.40.10">
    <property type="entry name" value="Zinc/RING finger domain, C3HC4 (zinc finger)"/>
    <property type="match status" value="1"/>
</dbReference>
<dbReference type="GO" id="GO:0008270">
    <property type="term" value="F:zinc ion binding"/>
    <property type="evidence" value="ECO:0007669"/>
    <property type="project" value="UniProtKB-KW"/>
</dbReference>
<evidence type="ECO:0000256" key="8">
    <source>
        <dbReference type="ARBA" id="ARBA00022771"/>
    </source>
</evidence>
<dbReference type="PANTHER" id="PTHR14155:SF521">
    <property type="entry name" value="RING-H2 FINGER PROTEIN ATL30"/>
    <property type="match status" value="1"/>
</dbReference>
<evidence type="ECO:0000256" key="5">
    <source>
        <dbReference type="ARBA" id="ARBA00022679"/>
    </source>
</evidence>
<evidence type="ECO:0000256" key="4">
    <source>
        <dbReference type="ARBA" id="ARBA00012483"/>
    </source>
</evidence>
<dbReference type="PROSITE" id="PS50089">
    <property type="entry name" value="ZF_RING_2"/>
    <property type="match status" value="1"/>
</dbReference>
<keyword evidence="6 16" id="KW-0812">Transmembrane</keyword>
<evidence type="ECO:0000256" key="16">
    <source>
        <dbReference type="SAM" id="Phobius"/>
    </source>
</evidence>
<dbReference type="SMART" id="SM00184">
    <property type="entry name" value="RING"/>
    <property type="match status" value="1"/>
</dbReference>
<dbReference type="Proteomes" id="UP000694886">
    <property type="component" value="Chromosome 3"/>
</dbReference>
<keyword evidence="5" id="KW-0808">Transferase</keyword>
<keyword evidence="11 16" id="KW-1133">Transmembrane helix</keyword>
<evidence type="ECO:0000256" key="10">
    <source>
        <dbReference type="ARBA" id="ARBA00022833"/>
    </source>
</evidence>
<name>A0AB32VBD7_THECC</name>
<dbReference type="InterPro" id="IPR001841">
    <property type="entry name" value="Znf_RING"/>
</dbReference>
<dbReference type="RefSeq" id="XP_007039464.2">
    <property type="nucleotide sequence ID" value="XM_007039402.2"/>
</dbReference>
<dbReference type="GO" id="GO:0061630">
    <property type="term" value="F:ubiquitin protein ligase activity"/>
    <property type="evidence" value="ECO:0007669"/>
    <property type="project" value="UniProtKB-EC"/>
</dbReference>
<comment type="subcellular location">
    <subcellularLocation>
        <location evidence="2">Membrane</location>
        <topology evidence="2">Single-pass membrane protein</topology>
    </subcellularLocation>
</comment>
<gene>
    <name evidence="19" type="primary">LOC18606018</name>
</gene>
<dbReference type="KEGG" id="tcc:18606018"/>
<dbReference type="FunFam" id="3.30.40.10:FF:000187">
    <property type="entry name" value="E3 ubiquitin-protein ligase ATL6"/>
    <property type="match status" value="1"/>
</dbReference>
<dbReference type="InterPro" id="IPR053238">
    <property type="entry name" value="RING-H2_zinc_finger"/>
</dbReference>
<feature type="compositionally biased region" description="Basic and acidic residues" evidence="15">
    <location>
        <begin position="207"/>
        <end position="220"/>
    </location>
</feature>
<reference evidence="18" key="1">
    <citation type="journal article" date="1997" name="Nucleic Acids Res.">
        <title>tRNAscan-SE: a program for improved detection of transfer RNA genes in genomic sequence.</title>
        <authorList>
            <person name="Lowe T.M."/>
            <person name="Eddy S.R."/>
        </authorList>
    </citation>
    <scope>NUCLEOTIDE SEQUENCE [LARGE SCALE GENOMIC DNA]</scope>
    <source>
        <strain evidence="18">r\B97-61/B2</strain>
    </source>
</reference>
<keyword evidence="12 16" id="KW-0472">Membrane</keyword>
<evidence type="ECO:0000256" key="14">
    <source>
        <dbReference type="PROSITE-ProRule" id="PRU00175"/>
    </source>
</evidence>
<dbReference type="PANTHER" id="PTHR14155">
    <property type="entry name" value="RING FINGER DOMAIN-CONTAINING"/>
    <property type="match status" value="1"/>
</dbReference>
<evidence type="ECO:0000256" key="13">
    <source>
        <dbReference type="ARBA" id="ARBA00024209"/>
    </source>
</evidence>
<dbReference type="Pfam" id="PF13639">
    <property type="entry name" value="zf-RING_2"/>
    <property type="match status" value="1"/>
</dbReference>
<evidence type="ECO:0000313" key="19">
    <source>
        <dbReference type="RefSeq" id="XP_007039464.2"/>
    </source>
</evidence>
<dbReference type="AlphaFoldDB" id="A0AB32VBD7"/>
<comment type="pathway">
    <text evidence="3">Protein modification; protein ubiquitination.</text>
</comment>
<evidence type="ECO:0000256" key="11">
    <source>
        <dbReference type="ARBA" id="ARBA00022989"/>
    </source>
</evidence>
<proteinExistence type="inferred from homology"/>